<dbReference type="FunFam" id="1.25.40.990:FF:000008">
    <property type="entry name" value="Nuclear mRNA export protein SAC3"/>
    <property type="match status" value="1"/>
</dbReference>
<dbReference type="GO" id="GO:0000973">
    <property type="term" value="P:post-transcriptional tethering of RNA polymerase II gene DNA at nuclear periphery"/>
    <property type="evidence" value="ECO:0007669"/>
    <property type="project" value="EnsemblFungi"/>
</dbReference>
<evidence type="ECO:0000256" key="5">
    <source>
        <dbReference type="PIRNR" id="PIRNR037320"/>
    </source>
</evidence>
<dbReference type="PANTHER" id="PTHR12436:SF3">
    <property type="entry name" value="GERMINAL-CENTER ASSOCIATED NUCLEAR PROTEIN"/>
    <property type="match status" value="1"/>
</dbReference>
<dbReference type="InterPro" id="IPR024293">
    <property type="entry name" value="SAC3_helical"/>
</dbReference>
<dbReference type="GO" id="GO:0030029">
    <property type="term" value="P:actin filament-based process"/>
    <property type="evidence" value="ECO:0007669"/>
    <property type="project" value="EnsemblFungi"/>
</dbReference>
<comment type="subcellular location">
    <subcellularLocation>
        <location evidence="1 5">Nucleus envelope</location>
    </subcellularLocation>
</comment>
<feature type="compositionally biased region" description="Polar residues" evidence="6">
    <location>
        <begin position="1202"/>
        <end position="1214"/>
    </location>
</feature>
<dbReference type="GO" id="GO:0000278">
    <property type="term" value="P:mitotic cell cycle"/>
    <property type="evidence" value="ECO:0007669"/>
    <property type="project" value="EnsemblFungi"/>
</dbReference>
<keyword evidence="2" id="KW-0597">Phosphoprotein</keyword>
<evidence type="ECO:0000256" key="2">
    <source>
        <dbReference type="ARBA" id="ARBA00022553"/>
    </source>
</evidence>
<dbReference type="Gene3D" id="6.10.250.2880">
    <property type="match status" value="1"/>
</dbReference>
<dbReference type="PIRSF" id="PIRSF037320">
    <property type="entry name" value="mRNA_export_factor_Sac3"/>
    <property type="match status" value="1"/>
</dbReference>
<evidence type="ECO:0000256" key="1">
    <source>
        <dbReference type="ARBA" id="ARBA00004259"/>
    </source>
</evidence>
<dbReference type="eggNOG" id="KOG1860">
    <property type="taxonomic scope" value="Eukaryota"/>
</dbReference>
<accession>G0WGQ2</accession>
<feature type="region of interest" description="Disordered" evidence="6">
    <location>
        <begin position="1191"/>
        <end position="1214"/>
    </location>
</feature>
<dbReference type="Proteomes" id="UP000000689">
    <property type="component" value="Chromosome 10"/>
</dbReference>
<dbReference type="GO" id="GO:0005737">
    <property type="term" value="C:cytoplasm"/>
    <property type="evidence" value="ECO:0007669"/>
    <property type="project" value="TreeGrafter"/>
</dbReference>
<dbReference type="GO" id="GO:0070390">
    <property type="term" value="C:transcription export complex 2"/>
    <property type="evidence" value="ECO:0007669"/>
    <property type="project" value="UniProtKB-UniRule"/>
</dbReference>
<evidence type="ECO:0000256" key="6">
    <source>
        <dbReference type="SAM" id="MobiDB-lite"/>
    </source>
</evidence>
<dbReference type="InterPro" id="IPR005062">
    <property type="entry name" value="SAC3/GANP/THP3_conserved"/>
</dbReference>
<dbReference type="OrthoDB" id="264795at2759"/>
<evidence type="ECO:0000259" key="7">
    <source>
        <dbReference type="Pfam" id="PF03399"/>
    </source>
</evidence>
<gene>
    <name evidence="9" type="primary">NDAI0J00880</name>
    <name evidence="9" type="ordered locus">NDAI_0J00880</name>
</gene>
<protein>
    <recommendedName>
        <fullName evidence="5">Nuclear mRNA export factor</fullName>
    </recommendedName>
</protein>
<reference evidence="9 10" key="1">
    <citation type="journal article" date="2011" name="Proc. Natl. Acad. Sci. U.S.A.">
        <title>Evolutionary erosion of yeast sex chromosomes by mating-type switching accidents.</title>
        <authorList>
            <person name="Gordon J.L."/>
            <person name="Armisen D."/>
            <person name="Proux-Wera E."/>
            <person name="Oheigeartaigh S.S."/>
            <person name="Byrne K.P."/>
            <person name="Wolfe K.H."/>
        </authorList>
    </citation>
    <scope>NUCLEOTIDE SEQUENCE [LARGE SCALE GENOMIC DNA]</scope>
    <source>
        <strain evidence="10">ATCC 10597 / BCRC 20456 / CBS 421 / NBRC 0211 / NRRL Y-12639</strain>
    </source>
</reference>
<dbReference type="Pfam" id="PF03399">
    <property type="entry name" value="SAC3_GANP"/>
    <property type="match status" value="1"/>
</dbReference>
<dbReference type="GO" id="GO:0006611">
    <property type="term" value="P:protein export from nucleus"/>
    <property type="evidence" value="ECO:0007669"/>
    <property type="project" value="EnsemblFungi"/>
</dbReference>
<proteinExistence type="inferred from homology"/>
<feature type="region of interest" description="Disordered" evidence="6">
    <location>
        <begin position="1252"/>
        <end position="1271"/>
    </location>
</feature>
<dbReference type="GeneID" id="11494160"/>
<dbReference type="GO" id="GO:0044614">
    <property type="term" value="C:nuclear pore cytoplasmic filaments"/>
    <property type="evidence" value="ECO:0007669"/>
    <property type="project" value="EnsemblFungi"/>
</dbReference>
<dbReference type="KEGG" id="ndi:NDAI_0J00880"/>
<keyword evidence="3 5" id="KW-0539">Nucleus</keyword>
<evidence type="ECO:0000259" key="8">
    <source>
        <dbReference type="Pfam" id="PF12209"/>
    </source>
</evidence>
<feature type="domain" description="SAC3 helical" evidence="8">
    <location>
        <begin position="729"/>
        <end position="800"/>
    </location>
</feature>
<dbReference type="STRING" id="1071378.G0WGQ2"/>
<dbReference type="OMA" id="FQGTCLD"/>
<dbReference type="GO" id="GO:0042274">
    <property type="term" value="P:ribosomal small subunit biogenesis"/>
    <property type="evidence" value="ECO:0007669"/>
    <property type="project" value="UniProtKB-UniRule"/>
</dbReference>
<dbReference type="PANTHER" id="PTHR12436">
    <property type="entry name" value="80 KDA MCM3-ASSOCIATED PROTEIN"/>
    <property type="match status" value="1"/>
</dbReference>
<dbReference type="GO" id="GO:0071028">
    <property type="term" value="P:nuclear mRNA surveillance"/>
    <property type="evidence" value="ECO:0007669"/>
    <property type="project" value="EnsemblFungi"/>
</dbReference>
<sequence>MSSFGSGAPSSNFNFFVNPNNNEVNNYKNLAAKPDPTITNKKQNRSNFKSNGTKPTFKKSFKQKNAPIITNKSLNDNNNNNNPPTVTHKKFLMNQSSKEQDFIVGSLLPNPETFGFKRSHQQKRKPRELPRFLITQQPDLKPRPFIQDPWDRENQKKMSQLEESIDDVTELYETLKKMRETERKIMEDKGLVDKADFAKDLNDAIVFQGSCEDMCPIFERSRRTVERALFSYEKDYPTAKKASKTKALKVFARPAAAAAPPLPSDVRPPHVLVKSLDYIVDNLLTSLPESESFLWDRMRSIRQDFTYQNYCGPEAVDCNERIVRIHLLILHVMTKSTVEFSLQQELEQLHKSLITLSEIYDDVRNSGGTCPNEAEFRAYTLLSKVRDPQYDKNIQELPDHIFQDDLVQLAICFRRIISNSNFIERGYIRTENCLNLYARFFQLMKSDKVPVLMNSFLQMYLTEVRFYAMKAISPCLNKRHKPIPTSYFLELLVFNDEKELLEFCDYYSINVVDNGLDLRSLTHHSHKIPEKKPLKQSYLDCVEKKLNRVTYSQLINSGKPNIDNIPQITSAFITPIVANEAPTTSKAVPTQLPPKENFFLTSSQPFQKSDSLSTLRKDEFLISAVPSTNLQSSTLGNINLESPPSFNLDTGTTSKPIITTETNNMSRAPALNVVPLGNEPRIVPLKEEDEEKIYKQNQQQKQEEKAKLLKQRALEKEMKQKEIKEQACKALTSEIVQNVVHNLVGTVVQKCINETNKKKAIVDNISEDLYHAFLHERLFLIYLDSKAETYREQRLKSTSFAKWNEVLKKKIKEEQAVEKKKKELTLVGKQLGVPIFKRAKHIINTPSTRINSSFLRSPSIAGNITFSPVVNETNKFSNRQQKNEDLWKTLNLRDIFLSHLVKNLPDNKKAKLDTILYATDWSSVPNSWLLSKFGMKDPGSEVTLQDGNATLTFKSMNNANTCSHLKDIHLLVFNTGVTNSEIFDLEMKLKQDGENLSKLLAMLSRNNNISFNILFLYWESAETPLADDLISKYLKLDRIKKIYGNNIEESVLVRVTDNAPCKMLERGLVFCSQNFKYKLTEIGKRTKMLKNNRSLIGTNSKVATEKMRSMLKLERNKQIEIENKSKGTYNHLKGHILASPKVQKRKLSILSSEVKHPKFRTPSANLTFNSSSPPLPSHLAVKFRKRGGRISNSTGLLPPSTPSYSTNFPHTSSNDQHTPITRMITEHKAVSSISSRFTGVPEPNMFQTPINSIATPNNLAPPSKGENSPLPENLQELKSLIETVKKKINGQ</sequence>
<feature type="compositionally biased region" description="Polar residues" evidence="6">
    <location>
        <begin position="37"/>
        <end position="54"/>
    </location>
</feature>
<evidence type="ECO:0000256" key="4">
    <source>
        <dbReference type="ARBA" id="ARBA00038443"/>
    </source>
</evidence>
<dbReference type="EMBL" id="HE580276">
    <property type="protein sequence ID" value="CCD26980.1"/>
    <property type="molecule type" value="Genomic_DNA"/>
</dbReference>
<dbReference type="RefSeq" id="XP_003672223.1">
    <property type="nucleotide sequence ID" value="XM_003672175.1"/>
</dbReference>
<dbReference type="InterPro" id="IPR045107">
    <property type="entry name" value="SAC3/GANP/THP3"/>
</dbReference>
<dbReference type="GO" id="GO:0006406">
    <property type="term" value="P:mRNA export from nucleus"/>
    <property type="evidence" value="ECO:0007669"/>
    <property type="project" value="UniProtKB-UniRule"/>
</dbReference>
<evidence type="ECO:0000313" key="9">
    <source>
        <dbReference type="EMBL" id="CCD26980.1"/>
    </source>
</evidence>
<dbReference type="GO" id="GO:0031124">
    <property type="term" value="P:mRNA 3'-end processing"/>
    <property type="evidence" value="ECO:0007669"/>
    <property type="project" value="EnsemblFungi"/>
</dbReference>
<feature type="region of interest" description="Disordered" evidence="6">
    <location>
        <begin position="31"/>
        <end position="87"/>
    </location>
</feature>
<comment type="similarity">
    <text evidence="4 5">Belongs to the SAC3 family.</text>
</comment>
<dbReference type="HOGENOM" id="CLU_006094_0_0_1"/>
<feature type="domain" description="SAC3/GANP/THP3 conserved" evidence="7">
    <location>
        <begin position="214"/>
        <end position="512"/>
    </location>
</feature>
<keyword evidence="10" id="KW-1185">Reference proteome</keyword>
<dbReference type="InterPro" id="IPR017173">
    <property type="entry name" value="Sac3"/>
</dbReference>
<organism evidence="9 10">
    <name type="scientific">Naumovozyma dairenensis (strain ATCC 10597 / BCRC 20456 / CBS 421 / NBRC 0211 / NRRL Y-12639)</name>
    <name type="common">Saccharomyces dairenensis</name>
    <dbReference type="NCBI Taxonomy" id="1071378"/>
    <lineage>
        <taxon>Eukaryota</taxon>
        <taxon>Fungi</taxon>
        <taxon>Dikarya</taxon>
        <taxon>Ascomycota</taxon>
        <taxon>Saccharomycotina</taxon>
        <taxon>Saccharomycetes</taxon>
        <taxon>Saccharomycetales</taxon>
        <taxon>Saccharomycetaceae</taxon>
        <taxon>Naumovozyma</taxon>
    </lineage>
</organism>
<dbReference type="Gene3D" id="1.25.40.990">
    <property type="match status" value="1"/>
</dbReference>
<dbReference type="Pfam" id="PF12209">
    <property type="entry name" value="SAC3"/>
    <property type="match status" value="1"/>
</dbReference>
<dbReference type="GO" id="GO:0006283">
    <property type="term" value="P:transcription-coupled nucleotide-excision repair"/>
    <property type="evidence" value="ECO:0007669"/>
    <property type="project" value="EnsemblFungi"/>
</dbReference>
<name>G0WGQ2_NAUDC</name>
<evidence type="ECO:0000313" key="10">
    <source>
        <dbReference type="Proteomes" id="UP000000689"/>
    </source>
</evidence>
<evidence type="ECO:0000256" key="3">
    <source>
        <dbReference type="ARBA" id="ARBA00023242"/>
    </source>
</evidence>